<reference evidence="2 3" key="1">
    <citation type="submission" date="2009-02" db="EMBL/GenBank/DDBJ databases">
        <title>Sequencing of the draft genome and assembly of Dethiobacter alkaliphilus AHT 1.</title>
        <authorList>
            <consortium name="US DOE Joint Genome Institute (JGI-PGF)"/>
            <person name="Lucas S."/>
            <person name="Copeland A."/>
            <person name="Lapidus A."/>
            <person name="Glavina del Rio T."/>
            <person name="Dalin E."/>
            <person name="Tice H."/>
            <person name="Bruce D."/>
            <person name="Goodwin L."/>
            <person name="Pitluck S."/>
            <person name="Larimer F."/>
            <person name="Land M.L."/>
            <person name="Hauser L."/>
            <person name="Muyzer G."/>
        </authorList>
    </citation>
    <scope>NUCLEOTIDE SEQUENCE [LARGE SCALE GENOMIC DNA]</scope>
    <source>
        <strain evidence="2 3">AHT 1</strain>
    </source>
</reference>
<feature type="transmembrane region" description="Helical" evidence="1">
    <location>
        <begin position="170"/>
        <end position="195"/>
    </location>
</feature>
<evidence type="ECO:0000313" key="2">
    <source>
        <dbReference type="EMBL" id="EEG76249.1"/>
    </source>
</evidence>
<proteinExistence type="predicted"/>
<keyword evidence="1" id="KW-0812">Transmembrane</keyword>
<dbReference type="EMBL" id="ACJM01000021">
    <property type="protein sequence ID" value="EEG76249.1"/>
    <property type="molecule type" value="Genomic_DNA"/>
</dbReference>
<evidence type="ECO:0000313" key="3">
    <source>
        <dbReference type="Proteomes" id="UP000006443"/>
    </source>
</evidence>
<feature type="transmembrane region" description="Helical" evidence="1">
    <location>
        <begin position="21"/>
        <end position="39"/>
    </location>
</feature>
<dbReference type="Proteomes" id="UP000006443">
    <property type="component" value="Unassembled WGS sequence"/>
</dbReference>
<gene>
    <name evidence="2" type="ORF">DealDRAFT_2875</name>
</gene>
<comment type="caution">
    <text evidence="2">The sequence shown here is derived from an EMBL/GenBank/DDBJ whole genome shotgun (WGS) entry which is preliminary data.</text>
</comment>
<evidence type="ECO:0000256" key="1">
    <source>
        <dbReference type="SAM" id="Phobius"/>
    </source>
</evidence>
<sequence>MRAVAKVFFIGLGQILRDGMLLLLVPTPFLMAAALRFILPWGDRLLIQEMNFSLVTWYPLSDVLVLAMTPIMTGVIFAFLMLDERDERIGTYYSITPVGGHSYLWARLAAPMIWAFFTSIIVILLFGLSIEDMAVILTVNTIGTLQGVISALLILVLAGNKVEGVALSKLTNALILGLPVAWFIDAPYKYLAAFLPSYWMGEIVHATTMGALSVMLPYGLVGAVIALLWIVILLRLYLRRAD</sequence>
<protein>
    <recommendedName>
        <fullName evidence="4">ABC-2 type transporter</fullName>
    </recommendedName>
</protein>
<feature type="transmembrane region" description="Helical" evidence="1">
    <location>
        <begin position="134"/>
        <end position="158"/>
    </location>
</feature>
<keyword evidence="3" id="KW-1185">Reference proteome</keyword>
<organism evidence="2 3">
    <name type="scientific">Dethiobacter alkaliphilus AHT 1</name>
    <dbReference type="NCBI Taxonomy" id="555088"/>
    <lineage>
        <taxon>Bacteria</taxon>
        <taxon>Bacillati</taxon>
        <taxon>Bacillota</taxon>
        <taxon>Dethiobacteria</taxon>
        <taxon>Dethiobacterales</taxon>
        <taxon>Dethiobacteraceae</taxon>
        <taxon>Dethiobacter</taxon>
    </lineage>
</organism>
<keyword evidence="1" id="KW-1133">Transmembrane helix</keyword>
<dbReference type="OrthoDB" id="1551065at2"/>
<dbReference type="eggNOG" id="ENOG502ZBPJ">
    <property type="taxonomic scope" value="Bacteria"/>
</dbReference>
<dbReference type="RefSeq" id="WP_008518702.1">
    <property type="nucleotide sequence ID" value="NZ_ACJM01000021.1"/>
</dbReference>
<evidence type="ECO:0008006" key="4">
    <source>
        <dbReference type="Google" id="ProtNLM"/>
    </source>
</evidence>
<name>C0GK66_DETAL</name>
<dbReference type="STRING" id="555088.DealDRAFT_2875"/>
<accession>C0GK66</accession>
<feature type="transmembrane region" description="Helical" evidence="1">
    <location>
        <begin position="103"/>
        <end position="128"/>
    </location>
</feature>
<feature type="transmembrane region" description="Helical" evidence="1">
    <location>
        <begin position="59"/>
        <end position="82"/>
    </location>
</feature>
<dbReference type="AlphaFoldDB" id="C0GK66"/>
<feature type="transmembrane region" description="Helical" evidence="1">
    <location>
        <begin position="215"/>
        <end position="238"/>
    </location>
</feature>
<keyword evidence="1" id="KW-0472">Membrane</keyword>